<evidence type="ECO:0000313" key="1">
    <source>
        <dbReference type="EMBL" id="POZ60226.1"/>
    </source>
</evidence>
<comment type="caution">
    <text evidence="1">The sequence shown here is derived from an EMBL/GenBank/DDBJ whole genome shotgun (WGS) entry which is preliminary data.</text>
</comment>
<sequence length="25" mass="3016">FRYDKLKCNYESVVAMACAYLWLPM</sequence>
<reference evidence="2" key="1">
    <citation type="submission" date="2018-02" db="EMBL/GenBank/DDBJ databases">
        <authorList>
            <person name="O'Hara-Hanley K."/>
            <person name="Soby S."/>
        </authorList>
    </citation>
    <scope>NUCLEOTIDE SEQUENCE [LARGE SCALE GENOMIC DNA]</scope>
    <source>
        <strain evidence="2">MWU14-2602</strain>
    </source>
</reference>
<dbReference type="AlphaFoldDB" id="A0A2S5DAW3"/>
<gene>
    <name evidence="1" type="ORF">C2I19_19915</name>
</gene>
<proteinExistence type="predicted"/>
<protein>
    <submittedName>
        <fullName evidence="1">IS5/IS1182 family transposase</fullName>
    </submittedName>
</protein>
<organism evidence="1 2">
    <name type="scientific">Chromobacterium alticapitis</name>
    <dbReference type="NCBI Taxonomy" id="2073169"/>
    <lineage>
        <taxon>Bacteria</taxon>
        <taxon>Pseudomonadati</taxon>
        <taxon>Pseudomonadota</taxon>
        <taxon>Betaproteobacteria</taxon>
        <taxon>Neisseriales</taxon>
        <taxon>Chromobacteriaceae</taxon>
        <taxon>Chromobacterium</taxon>
    </lineage>
</organism>
<accession>A0A2S5DAW3</accession>
<feature type="non-terminal residue" evidence="1">
    <location>
        <position position="1"/>
    </location>
</feature>
<dbReference type="Proteomes" id="UP000237082">
    <property type="component" value="Unassembled WGS sequence"/>
</dbReference>
<name>A0A2S5DAW3_9NEIS</name>
<dbReference type="EMBL" id="PQWB01000153">
    <property type="protein sequence ID" value="POZ60226.1"/>
    <property type="molecule type" value="Genomic_DNA"/>
</dbReference>
<evidence type="ECO:0000313" key="2">
    <source>
        <dbReference type="Proteomes" id="UP000237082"/>
    </source>
</evidence>
<keyword evidence="2" id="KW-1185">Reference proteome</keyword>